<dbReference type="EMBL" id="MU002812">
    <property type="protein sequence ID" value="KAF2785603.1"/>
    <property type="molecule type" value="Genomic_DNA"/>
</dbReference>
<protein>
    <recommendedName>
        <fullName evidence="5">Secreted protein</fullName>
    </recommendedName>
</protein>
<keyword evidence="2" id="KW-0732">Signal</keyword>
<dbReference type="AlphaFoldDB" id="A0A6A6WNS1"/>
<organism evidence="3 4">
    <name type="scientific">Melanomma pulvis-pyrius CBS 109.77</name>
    <dbReference type="NCBI Taxonomy" id="1314802"/>
    <lineage>
        <taxon>Eukaryota</taxon>
        <taxon>Fungi</taxon>
        <taxon>Dikarya</taxon>
        <taxon>Ascomycota</taxon>
        <taxon>Pezizomycotina</taxon>
        <taxon>Dothideomycetes</taxon>
        <taxon>Pleosporomycetidae</taxon>
        <taxon>Pleosporales</taxon>
        <taxon>Melanommataceae</taxon>
        <taxon>Melanomma</taxon>
    </lineage>
</organism>
<evidence type="ECO:0000256" key="2">
    <source>
        <dbReference type="SAM" id="SignalP"/>
    </source>
</evidence>
<reference evidence="3" key="1">
    <citation type="journal article" date="2020" name="Stud. Mycol.">
        <title>101 Dothideomycetes genomes: a test case for predicting lifestyles and emergence of pathogens.</title>
        <authorList>
            <person name="Haridas S."/>
            <person name="Albert R."/>
            <person name="Binder M."/>
            <person name="Bloem J."/>
            <person name="Labutti K."/>
            <person name="Salamov A."/>
            <person name="Andreopoulos B."/>
            <person name="Baker S."/>
            <person name="Barry K."/>
            <person name="Bills G."/>
            <person name="Bluhm B."/>
            <person name="Cannon C."/>
            <person name="Castanera R."/>
            <person name="Culley D."/>
            <person name="Daum C."/>
            <person name="Ezra D."/>
            <person name="Gonzalez J."/>
            <person name="Henrissat B."/>
            <person name="Kuo A."/>
            <person name="Liang C."/>
            <person name="Lipzen A."/>
            <person name="Lutzoni F."/>
            <person name="Magnuson J."/>
            <person name="Mondo S."/>
            <person name="Nolan M."/>
            <person name="Ohm R."/>
            <person name="Pangilinan J."/>
            <person name="Park H.-J."/>
            <person name="Ramirez L."/>
            <person name="Alfaro M."/>
            <person name="Sun H."/>
            <person name="Tritt A."/>
            <person name="Yoshinaga Y."/>
            <person name="Zwiers L.-H."/>
            <person name="Turgeon B."/>
            <person name="Goodwin S."/>
            <person name="Spatafora J."/>
            <person name="Crous P."/>
            <person name="Grigoriev I."/>
        </authorList>
    </citation>
    <scope>NUCLEOTIDE SEQUENCE</scope>
    <source>
        <strain evidence="3">CBS 109.77</strain>
    </source>
</reference>
<feature type="compositionally biased region" description="Basic and acidic residues" evidence="1">
    <location>
        <begin position="119"/>
        <end position="130"/>
    </location>
</feature>
<name>A0A6A6WNS1_9PLEO</name>
<feature type="chain" id="PRO_5025630783" description="Secreted protein" evidence="2">
    <location>
        <begin position="22"/>
        <end position="130"/>
    </location>
</feature>
<evidence type="ECO:0000313" key="4">
    <source>
        <dbReference type="Proteomes" id="UP000799757"/>
    </source>
</evidence>
<feature type="region of interest" description="Disordered" evidence="1">
    <location>
        <begin position="92"/>
        <end position="130"/>
    </location>
</feature>
<evidence type="ECO:0008006" key="5">
    <source>
        <dbReference type="Google" id="ProtNLM"/>
    </source>
</evidence>
<keyword evidence="4" id="KW-1185">Reference proteome</keyword>
<proteinExistence type="predicted"/>
<accession>A0A6A6WNS1</accession>
<dbReference type="Proteomes" id="UP000799757">
    <property type="component" value="Unassembled WGS sequence"/>
</dbReference>
<gene>
    <name evidence="3" type="ORF">K505DRAFT_6408</name>
</gene>
<feature type="signal peptide" evidence="2">
    <location>
        <begin position="1"/>
        <end position="21"/>
    </location>
</feature>
<sequence length="130" mass="14460">MQVRRWASIGVGVFAFVVVDGFREAPKFRDGRSVPVESVRGPSLPSRRHWDGEVCVRTGTPEGGLFFFPFFVFFQFPPRNYVVPTRPLECTNDTRRSAQSRGALPHSLAPKAAGASSKTEIESRHIPSRG</sequence>
<evidence type="ECO:0000256" key="1">
    <source>
        <dbReference type="SAM" id="MobiDB-lite"/>
    </source>
</evidence>
<evidence type="ECO:0000313" key="3">
    <source>
        <dbReference type="EMBL" id="KAF2785603.1"/>
    </source>
</evidence>